<proteinExistence type="predicted"/>
<organism evidence="2 3">
    <name type="scientific">Pedobacter ginsengiterrae</name>
    <dbReference type="NCBI Taxonomy" id="871696"/>
    <lineage>
        <taxon>Bacteria</taxon>
        <taxon>Pseudomonadati</taxon>
        <taxon>Bacteroidota</taxon>
        <taxon>Sphingobacteriia</taxon>
        <taxon>Sphingobacteriales</taxon>
        <taxon>Sphingobacteriaceae</taxon>
        <taxon>Pedobacter</taxon>
    </lineage>
</organism>
<gene>
    <name evidence="2" type="ORF">GCM10022246_24760</name>
</gene>
<dbReference type="Proteomes" id="UP001501081">
    <property type="component" value="Unassembled WGS sequence"/>
</dbReference>
<evidence type="ECO:0000313" key="2">
    <source>
        <dbReference type="EMBL" id="GAA3971324.1"/>
    </source>
</evidence>
<feature type="region of interest" description="Disordered" evidence="1">
    <location>
        <begin position="37"/>
        <end position="57"/>
    </location>
</feature>
<reference evidence="3" key="1">
    <citation type="journal article" date="2019" name="Int. J. Syst. Evol. Microbiol.">
        <title>The Global Catalogue of Microorganisms (GCM) 10K type strain sequencing project: providing services to taxonomists for standard genome sequencing and annotation.</title>
        <authorList>
            <consortium name="The Broad Institute Genomics Platform"/>
            <consortium name="The Broad Institute Genome Sequencing Center for Infectious Disease"/>
            <person name="Wu L."/>
            <person name="Ma J."/>
        </authorList>
    </citation>
    <scope>NUCLEOTIDE SEQUENCE [LARGE SCALE GENOMIC DNA]</scope>
    <source>
        <strain evidence="3">JCM 17338</strain>
    </source>
</reference>
<sequence>MKNQNINTANGKAEFINLKDAKNPFYQPMAVKVNLSTENKTAVNDEPKKDEKEGPKSIAAVVQSEPQKAENVVVKAIAERPALNLEGTLKLVEELHRRMVQRGRLVHTIDNLDKFEIEQKEEAEDATSNYYQGCEIEITDDKRNKFSTKNPVIIKAVALFVRDLCTSRLAEIEAEITIPA</sequence>
<protein>
    <submittedName>
        <fullName evidence="2">Uncharacterized protein</fullName>
    </submittedName>
</protein>
<comment type="caution">
    <text evidence="2">The sequence shown here is derived from an EMBL/GenBank/DDBJ whole genome shotgun (WGS) entry which is preliminary data.</text>
</comment>
<name>A0ABP7PUX1_9SPHI</name>
<feature type="compositionally biased region" description="Basic and acidic residues" evidence="1">
    <location>
        <begin position="43"/>
        <end position="55"/>
    </location>
</feature>
<keyword evidence="3" id="KW-1185">Reference proteome</keyword>
<evidence type="ECO:0000313" key="3">
    <source>
        <dbReference type="Proteomes" id="UP001501081"/>
    </source>
</evidence>
<evidence type="ECO:0000256" key="1">
    <source>
        <dbReference type="SAM" id="MobiDB-lite"/>
    </source>
</evidence>
<dbReference type="RefSeq" id="WP_344767462.1">
    <property type="nucleotide sequence ID" value="NZ_BAABAK010000011.1"/>
</dbReference>
<dbReference type="EMBL" id="BAABAK010000011">
    <property type="protein sequence ID" value="GAA3971324.1"/>
    <property type="molecule type" value="Genomic_DNA"/>
</dbReference>
<accession>A0ABP7PUX1</accession>